<reference evidence="1 2" key="1">
    <citation type="journal article" date="2010" name="Science">
        <title>Genome expansion and gene loss in powdery mildew fungi reveal tradeoffs in extreme parasitism.</title>
        <authorList>
            <person name="Spanu P.D."/>
            <person name="Abbott J.C."/>
            <person name="Amselem J."/>
            <person name="Burgis T.A."/>
            <person name="Soanes D.M."/>
            <person name="Stueber K."/>
            <person name="Ver Loren van Themaat E."/>
            <person name="Brown J.K.M."/>
            <person name="Butcher S.A."/>
            <person name="Gurr S.J."/>
            <person name="Lebrun M.-H."/>
            <person name="Ridout C.J."/>
            <person name="Schulze-Lefert P."/>
            <person name="Talbot N.J."/>
            <person name="Ahmadinejad N."/>
            <person name="Ametz C."/>
            <person name="Barton G.R."/>
            <person name="Benjdia M."/>
            <person name="Bidzinski P."/>
            <person name="Bindschedler L.V."/>
            <person name="Both M."/>
            <person name="Brewer M.T."/>
            <person name="Cadle-Davidson L."/>
            <person name="Cadle-Davidson M.M."/>
            <person name="Collemare J."/>
            <person name="Cramer R."/>
            <person name="Frenkel O."/>
            <person name="Godfrey D."/>
            <person name="Harriman J."/>
            <person name="Hoede C."/>
            <person name="King B.C."/>
            <person name="Klages S."/>
            <person name="Kleemann J."/>
            <person name="Knoll D."/>
            <person name="Koti P.S."/>
            <person name="Kreplak J."/>
            <person name="Lopez-Ruiz F.J."/>
            <person name="Lu X."/>
            <person name="Maekawa T."/>
            <person name="Mahanil S."/>
            <person name="Micali C."/>
            <person name="Milgroom M.G."/>
            <person name="Montana G."/>
            <person name="Noir S."/>
            <person name="O'Connell R.J."/>
            <person name="Oberhaensli S."/>
            <person name="Parlange F."/>
            <person name="Pedersen C."/>
            <person name="Quesneville H."/>
            <person name="Reinhardt R."/>
            <person name="Rott M."/>
            <person name="Sacristan S."/>
            <person name="Schmidt S.M."/>
            <person name="Schoen M."/>
            <person name="Skamnioti P."/>
            <person name="Sommer H."/>
            <person name="Stephens A."/>
            <person name="Takahara H."/>
            <person name="Thordal-Christensen H."/>
            <person name="Vigouroux M."/>
            <person name="Wessling R."/>
            <person name="Wicker T."/>
            <person name="Panstruga R."/>
        </authorList>
    </citation>
    <scope>NUCLEOTIDE SEQUENCE [LARGE SCALE GENOMIC DNA]</scope>
    <source>
        <strain evidence="1">DH14</strain>
    </source>
</reference>
<dbReference type="EMBL" id="CAUH01001529">
    <property type="protein sequence ID" value="CCU75625.1"/>
    <property type="molecule type" value="Genomic_DNA"/>
</dbReference>
<gene>
    <name evidence="1" type="ORF">BGHDH14_bgh04103</name>
</gene>
<dbReference type="Proteomes" id="UP000015441">
    <property type="component" value="Unassembled WGS sequence"/>
</dbReference>
<dbReference type="AlphaFoldDB" id="N1J6D1"/>
<dbReference type="InParanoid" id="N1J6D1"/>
<organism evidence="1 2">
    <name type="scientific">Blumeria graminis f. sp. hordei (strain DH14)</name>
    <name type="common">Barley powdery mildew</name>
    <name type="synonym">Oidium monilioides f. sp. hordei</name>
    <dbReference type="NCBI Taxonomy" id="546991"/>
    <lineage>
        <taxon>Eukaryota</taxon>
        <taxon>Fungi</taxon>
        <taxon>Dikarya</taxon>
        <taxon>Ascomycota</taxon>
        <taxon>Pezizomycotina</taxon>
        <taxon>Leotiomycetes</taxon>
        <taxon>Erysiphales</taxon>
        <taxon>Erysiphaceae</taxon>
        <taxon>Blumeria</taxon>
        <taxon>Blumeria hordei</taxon>
    </lineage>
</organism>
<sequence length="260" mass="27556">MEAEDRHAMQIKARLAICSTAITRVDAALSPLSMGKENQFVDGIEVYLQAAIGFFIQLGPGSTPPVLPARSSKLSPPRAQGIRVTIPTKTQAPAPKTTWATVARVGLVSSAGPSTKKAASPAQKAKSANSSEKVDSRLFLRLEYLHPHRLLSPAGIRLAVSQALGTAANNITLVQRVKTGFAITAKDELARKELLDSSTSRSVSGIKLEPASNLIAMQIATVPETIRTLDGPIAVTAKMVADEVTRVTKSVPFLVHPHGT</sequence>
<comment type="caution">
    <text evidence="1">The sequence shown here is derived from an EMBL/GenBank/DDBJ whole genome shotgun (WGS) entry which is preliminary data.</text>
</comment>
<accession>N1J6D1</accession>
<name>N1J6D1_BLUG1</name>
<evidence type="ECO:0000313" key="2">
    <source>
        <dbReference type="Proteomes" id="UP000015441"/>
    </source>
</evidence>
<evidence type="ECO:0000313" key="1">
    <source>
        <dbReference type="EMBL" id="CCU75625.1"/>
    </source>
</evidence>
<keyword evidence="2" id="KW-1185">Reference proteome</keyword>
<dbReference type="eggNOG" id="ENOG502SR73">
    <property type="taxonomic scope" value="Eukaryota"/>
</dbReference>
<protein>
    <submittedName>
        <fullName evidence="1">EKA-like protein</fullName>
    </submittedName>
</protein>
<proteinExistence type="predicted"/>
<dbReference type="HOGENOM" id="CLU_018153_1_0_1"/>